<proteinExistence type="predicted"/>
<sequence length="78" mass="9310">MVSELMMVKDEGIGSHGLRLLSRIIEALVDDFVWRRYLPIKMRTFFVVRIRMAPRVSTFLLECAFLFLREKEWCLCNL</sequence>
<organism evidence="1 2">
    <name type="scientific">Clostridium innocuum</name>
    <dbReference type="NCBI Taxonomy" id="1522"/>
    <lineage>
        <taxon>Bacteria</taxon>
        <taxon>Bacillati</taxon>
        <taxon>Bacillota</taxon>
        <taxon>Clostridia</taxon>
        <taxon>Eubacteriales</taxon>
        <taxon>Clostridiaceae</taxon>
        <taxon>Clostridium</taxon>
    </lineage>
</organism>
<evidence type="ECO:0000313" key="1">
    <source>
        <dbReference type="EMBL" id="KGJ52657.1"/>
    </source>
</evidence>
<protein>
    <submittedName>
        <fullName evidence="1">Uncharacterized protein</fullName>
    </submittedName>
</protein>
<accession>A0A099I5U9</accession>
<comment type="caution">
    <text evidence="1">The sequence shown here is derived from an EMBL/GenBank/DDBJ whole genome shotgun (WGS) entry which is preliminary data.</text>
</comment>
<dbReference type="Proteomes" id="UP000030008">
    <property type="component" value="Unassembled WGS sequence"/>
</dbReference>
<name>A0A099I5U9_CLOIN</name>
<reference evidence="1 2" key="1">
    <citation type="submission" date="2014-08" db="EMBL/GenBank/DDBJ databases">
        <title>Clostridium innocuum, an unnegligible vancomycin-resistant pathogen causing extra-intestinal infections.</title>
        <authorList>
            <person name="Feng Y."/>
            <person name="Chiu C.-H."/>
        </authorList>
    </citation>
    <scope>NUCLEOTIDE SEQUENCE [LARGE SCALE GENOMIC DNA]</scope>
    <source>
        <strain evidence="1 2">AN88</strain>
    </source>
</reference>
<dbReference type="EMBL" id="JQIF01000057">
    <property type="protein sequence ID" value="KGJ52657.1"/>
    <property type="molecule type" value="Genomic_DNA"/>
</dbReference>
<gene>
    <name evidence="1" type="ORF">CIAN88_13355</name>
</gene>
<dbReference type="AlphaFoldDB" id="A0A099I5U9"/>
<evidence type="ECO:0000313" key="2">
    <source>
        <dbReference type="Proteomes" id="UP000030008"/>
    </source>
</evidence>